<dbReference type="GO" id="GO:0016791">
    <property type="term" value="F:phosphatase activity"/>
    <property type="evidence" value="ECO:0007669"/>
    <property type="project" value="TreeGrafter"/>
</dbReference>
<proteinExistence type="predicted"/>
<dbReference type="InterPro" id="IPR000150">
    <property type="entry name" value="Cof"/>
</dbReference>
<reference evidence="2" key="1">
    <citation type="submission" date="2018-11" db="EMBL/GenBank/DDBJ databases">
        <title>Comparative genomics of Parolsenella catena and Libanicoccus massiliensis: Reclassification of Libanicoccus massiliensis as Parolsenella massiliensis comb. nov.</title>
        <authorList>
            <person name="Sakamoto M."/>
            <person name="Ikeyama N."/>
            <person name="Murakami T."/>
            <person name="Mori H."/>
            <person name="Yuki M."/>
            <person name="Ohkuma M."/>
        </authorList>
    </citation>
    <scope>NUCLEOTIDE SEQUENCE [LARGE SCALE GENOMIC DNA]</scope>
    <source>
        <strain evidence="2">JCM 31932</strain>
    </source>
</reference>
<dbReference type="NCBIfam" id="TIGR00099">
    <property type="entry name" value="Cof-subfamily"/>
    <property type="match status" value="1"/>
</dbReference>
<dbReference type="PANTHER" id="PTHR10000">
    <property type="entry name" value="PHOSPHOSERINE PHOSPHATASE"/>
    <property type="match status" value="1"/>
</dbReference>
<sequence>MAIKAVFLDIDGTLVRFNERRMNERTLAALTAARERGVSLFIVTGRYKDGIGVDAMFPFDGYSTANGEYCCMADGELIHMSPMDPADVAAFSTACRRRGLSMTFTEPDDIYFCGSPEELEKSVRYQSRRGGRDGRVRDWSVVGANPVLQMVVDCDPSLDVELLGDIPGLESARWSPAFMDVVERGRGKGDAIDAFCERLGITPAECMAIGDGGNDVHMLVHAGLGVAMGQAADDVKAAADVVAPPCDEDGAAWAIERYVLGA</sequence>
<gene>
    <name evidence="1" type="primary">cof_7</name>
    <name evidence="1" type="ORF">Pcatena_13430</name>
</gene>
<protein>
    <submittedName>
        <fullName evidence="1">Haloacid dehalogenase</fullName>
    </submittedName>
</protein>
<dbReference type="Pfam" id="PF08282">
    <property type="entry name" value="Hydrolase_3"/>
    <property type="match status" value="1"/>
</dbReference>
<dbReference type="Proteomes" id="UP000273154">
    <property type="component" value="Chromosome"/>
</dbReference>
<dbReference type="InterPro" id="IPR023214">
    <property type="entry name" value="HAD_sf"/>
</dbReference>
<dbReference type="PANTHER" id="PTHR10000:SF25">
    <property type="entry name" value="PHOSPHATASE YKRA-RELATED"/>
    <property type="match status" value="1"/>
</dbReference>
<dbReference type="SFLD" id="SFLDG01140">
    <property type="entry name" value="C2.B:_Phosphomannomutase_and_P"/>
    <property type="match status" value="1"/>
</dbReference>
<dbReference type="Gene3D" id="3.40.50.1000">
    <property type="entry name" value="HAD superfamily/HAD-like"/>
    <property type="match status" value="1"/>
</dbReference>
<dbReference type="GeneID" id="88849480"/>
<dbReference type="GO" id="GO:0000287">
    <property type="term" value="F:magnesium ion binding"/>
    <property type="evidence" value="ECO:0007669"/>
    <property type="project" value="TreeGrafter"/>
</dbReference>
<keyword evidence="2" id="KW-1185">Reference proteome</keyword>
<evidence type="ECO:0000313" key="2">
    <source>
        <dbReference type="Proteomes" id="UP000273154"/>
    </source>
</evidence>
<dbReference type="RefSeq" id="WP_172596405.1">
    <property type="nucleotide sequence ID" value="NZ_AP019367.1"/>
</dbReference>
<dbReference type="Gene3D" id="3.30.1240.10">
    <property type="match status" value="1"/>
</dbReference>
<dbReference type="InterPro" id="IPR036412">
    <property type="entry name" value="HAD-like_sf"/>
</dbReference>
<dbReference type="KEGG" id="pcat:Pcatena_13430"/>
<evidence type="ECO:0000313" key="1">
    <source>
        <dbReference type="EMBL" id="BBH50756.1"/>
    </source>
</evidence>
<dbReference type="AlphaFoldDB" id="A0A3G9K2P9"/>
<name>A0A3G9K2P9_9ACTN</name>
<dbReference type="SFLD" id="SFLDS00003">
    <property type="entry name" value="Haloacid_Dehalogenase"/>
    <property type="match status" value="1"/>
</dbReference>
<organism evidence="1 2">
    <name type="scientific">Parolsenella catena</name>
    <dbReference type="NCBI Taxonomy" id="2003188"/>
    <lineage>
        <taxon>Bacteria</taxon>
        <taxon>Bacillati</taxon>
        <taxon>Actinomycetota</taxon>
        <taxon>Coriobacteriia</taxon>
        <taxon>Coriobacteriales</taxon>
        <taxon>Atopobiaceae</taxon>
        <taxon>Parolsenella</taxon>
    </lineage>
</organism>
<dbReference type="EMBL" id="AP019367">
    <property type="protein sequence ID" value="BBH50756.1"/>
    <property type="molecule type" value="Genomic_DNA"/>
</dbReference>
<dbReference type="PROSITE" id="PS01229">
    <property type="entry name" value="COF_2"/>
    <property type="match status" value="1"/>
</dbReference>
<dbReference type="GO" id="GO:0005829">
    <property type="term" value="C:cytosol"/>
    <property type="evidence" value="ECO:0007669"/>
    <property type="project" value="TreeGrafter"/>
</dbReference>
<accession>A0A3G9K2P9</accession>
<dbReference type="SUPFAM" id="SSF56784">
    <property type="entry name" value="HAD-like"/>
    <property type="match status" value="1"/>
</dbReference>